<dbReference type="RefSeq" id="WP_072724606.1">
    <property type="nucleotide sequence ID" value="NZ_FQXH01000010.1"/>
</dbReference>
<evidence type="ECO:0000256" key="5">
    <source>
        <dbReference type="ARBA" id="ARBA00022884"/>
    </source>
</evidence>
<dbReference type="NCBIfam" id="TIGR00202">
    <property type="entry name" value="csrA"/>
    <property type="match status" value="1"/>
</dbReference>
<dbReference type="FunFam" id="2.60.40.4380:FF:000002">
    <property type="entry name" value="Translational regulator CsrA"/>
    <property type="match status" value="1"/>
</dbReference>
<evidence type="ECO:0000313" key="8">
    <source>
        <dbReference type="Proteomes" id="UP000242520"/>
    </source>
</evidence>
<sequence>MLILSRKQEESIIINEDIEIVVLGISEGKVKLGIKAPKDVEILRKEIKEAVVEENKEAIGKINMSKLKKLMKK</sequence>
<dbReference type="NCBIfam" id="NF002469">
    <property type="entry name" value="PRK01712.1"/>
    <property type="match status" value="1"/>
</dbReference>
<keyword evidence="5 6" id="KW-0694">RNA-binding</keyword>
<dbReference type="InterPro" id="IPR003751">
    <property type="entry name" value="CsrA"/>
</dbReference>
<dbReference type="GO" id="GO:0048027">
    <property type="term" value="F:mRNA 5'-UTR binding"/>
    <property type="evidence" value="ECO:0007669"/>
    <property type="project" value="UniProtKB-UniRule"/>
</dbReference>
<dbReference type="Gene3D" id="2.60.40.4380">
    <property type="entry name" value="Translational regulator CsrA"/>
    <property type="match status" value="1"/>
</dbReference>
<dbReference type="GO" id="GO:0006402">
    <property type="term" value="P:mRNA catabolic process"/>
    <property type="evidence" value="ECO:0007669"/>
    <property type="project" value="InterPro"/>
</dbReference>
<evidence type="ECO:0000256" key="3">
    <source>
        <dbReference type="ARBA" id="ARBA00022795"/>
    </source>
</evidence>
<organism evidence="7 8">
    <name type="scientific">Tepidibacter thalassicus DSM 15285</name>
    <dbReference type="NCBI Taxonomy" id="1123350"/>
    <lineage>
        <taxon>Bacteria</taxon>
        <taxon>Bacillati</taxon>
        <taxon>Bacillota</taxon>
        <taxon>Clostridia</taxon>
        <taxon>Peptostreptococcales</taxon>
        <taxon>Peptostreptococcaceae</taxon>
        <taxon>Tepidibacter</taxon>
    </lineage>
</organism>
<gene>
    <name evidence="6" type="primary">csrA</name>
    <name evidence="7" type="ORF">SAMN02744040_01197</name>
</gene>
<dbReference type="HAMAP" id="MF_00167">
    <property type="entry name" value="CsrA"/>
    <property type="match status" value="1"/>
</dbReference>
<reference evidence="8" key="1">
    <citation type="submission" date="2016-11" db="EMBL/GenBank/DDBJ databases">
        <authorList>
            <person name="Varghese N."/>
            <person name="Submissions S."/>
        </authorList>
    </citation>
    <scope>NUCLEOTIDE SEQUENCE [LARGE SCALE GENOMIC DNA]</scope>
    <source>
        <strain evidence="8">DSM 15285</strain>
    </source>
</reference>
<dbReference type="AlphaFoldDB" id="A0A1M5R253"/>
<dbReference type="EMBL" id="FQXH01000010">
    <property type="protein sequence ID" value="SHH20146.1"/>
    <property type="molecule type" value="Genomic_DNA"/>
</dbReference>
<protein>
    <recommendedName>
        <fullName evidence="6">Translational regulator CsrA</fullName>
    </recommendedName>
</protein>
<keyword evidence="1 6" id="KW-0963">Cytoplasm</keyword>
<dbReference type="Proteomes" id="UP000242520">
    <property type="component" value="Unassembled WGS sequence"/>
</dbReference>
<evidence type="ECO:0000256" key="2">
    <source>
        <dbReference type="ARBA" id="ARBA00022491"/>
    </source>
</evidence>
<dbReference type="STRING" id="1123350.SAMN02744040_01197"/>
<comment type="subunit">
    <text evidence="6">Homodimer; the beta-strands of each monomer intercalate to form a hydrophobic core, while the alpha-helices form wings that extend away from the core.</text>
</comment>
<keyword evidence="3 6" id="KW-1005">Bacterial flagellum biogenesis</keyword>
<evidence type="ECO:0000313" key="7">
    <source>
        <dbReference type="EMBL" id="SHH20146.1"/>
    </source>
</evidence>
<accession>A0A1M5R253</accession>
<dbReference type="Pfam" id="PF02599">
    <property type="entry name" value="CsrA"/>
    <property type="match status" value="1"/>
</dbReference>
<dbReference type="GO" id="GO:0006109">
    <property type="term" value="P:regulation of carbohydrate metabolic process"/>
    <property type="evidence" value="ECO:0007669"/>
    <property type="project" value="InterPro"/>
</dbReference>
<proteinExistence type="inferred from homology"/>
<dbReference type="PANTHER" id="PTHR34984:SF1">
    <property type="entry name" value="CARBON STORAGE REGULATOR"/>
    <property type="match status" value="1"/>
</dbReference>
<comment type="similarity">
    <text evidence="6">Belongs to the CsrA/RsmA family.</text>
</comment>
<comment type="function">
    <text evidence="6">A translational regulator that binds mRNA to regulate translation initiation and/or mRNA stability. Usually binds in the 5'-UTR at or near the Shine-Dalgarno sequence preventing ribosome-binding, thus repressing translation. Its main target seems to be the major flagellin gene, while its function is anatagonized by FliW.</text>
</comment>
<evidence type="ECO:0000256" key="6">
    <source>
        <dbReference type="HAMAP-Rule" id="MF_00167"/>
    </source>
</evidence>
<dbReference type="InterPro" id="IPR036107">
    <property type="entry name" value="CsrA_sf"/>
</dbReference>
<dbReference type="GO" id="GO:1902208">
    <property type="term" value="P:regulation of bacterial-type flagellum assembly"/>
    <property type="evidence" value="ECO:0007669"/>
    <property type="project" value="UniProtKB-UniRule"/>
</dbReference>
<name>A0A1M5R253_9FIRM</name>
<keyword evidence="2 6" id="KW-0678">Repressor</keyword>
<dbReference type="SUPFAM" id="SSF117130">
    <property type="entry name" value="CsrA-like"/>
    <property type="match status" value="1"/>
</dbReference>
<dbReference type="PANTHER" id="PTHR34984">
    <property type="entry name" value="CARBON STORAGE REGULATOR"/>
    <property type="match status" value="1"/>
</dbReference>
<dbReference type="GO" id="GO:0044781">
    <property type="term" value="P:bacterial-type flagellum organization"/>
    <property type="evidence" value="ECO:0007669"/>
    <property type="project" value="UniProtKB-KW"/>
</dbReference>
<dbReference type="GO" id="GO:0045947">
    <property type="term" value="P:negative regulation of translational initiation"/>
    <property type="evidence" value="ECO:0007669"/>
    <property type="project" value="UniProtKB-UniRule"/>
</dbReference>
<keyword evidence="4 6" id="KW-0810">Translation regulation</keyword>
<evidence type="ECO:0000256" key="1">
    <source>
        <dbReference type="ARBA" id="ARBA00022490"/>
    </source>
</evidence>
<dbReference type="OrthoDB" id="9809061at2"/>
<comment type="subcellular location">
    <subcellularLocation>
        <location evidence="6">Cytoplasm</location>
    </subcellularLocation>
</comment>
<dbReference type="GO" id="GO:0005829">
    <property type="term" value="C:cytosol"/>
    <property type="evidence" value="ECO:0007669"/>
    <property type="project" value="TreeGrafter"/>
</dbReference>
<keyword evidence="8" id="KW-1185">Reference proteome</keyword>
<evidence type="ECO:0000256" key="4">
    <source>
        <dbReference type="ARBA" id="ARBA00022845"/>
    </source>
</evidence>